<keyword evidence="16" id="KW-1185">Reference proteome</keyword>
<evidence type="ECO:0000256" key="4">
    <source>
        <dbReference type="ARBA" id="ARBA00022784"/>
    </source>
</evidence>
<feature type="binding site" evidence="9">
    <location>
        <position position="335"/>
    </location>
    <ligand>
        <name>Cu cation</name>
        <dbReference type="ChEBI" id="CHEBI:23378"/>
        <label>B</label>
    </ligand>
</feature>
<evidence type="ECO:0000256" key="2">
    <source>
        <dbReference type="ARBA" id="ARBA00009928"/>
    </source>
</evidence>
<dbReference type="InterPro" id="IPR022740">
    <property type="entry name" value="Polyphenol_oxidase_C"/>
</dbReference>
<dbReference type="InterPro" id="IPR022739">
    <property type="entry name" value="Polyphenol_oxidase_cen"/>
</dbReference>
<evidence type="ECO:0000256" key="3">
    <source>
        <dbReference type="ARBA" id="ARBA00022723"/>
    </source>
</evidence>
<dbReference type="FunFam" id="1.10.1280.10:FF:000007">
    <property type="entry name" value="Polyphenol oxidase, chloroplastic"/>
    <property type="match status" value="1"/>
</dbReference>
<comment type="cofactor">
    <cofactor evidence="9">
        <name>Cu(2+)</name>
        <dbReference type="ChEBI" id="CHEBI:29036"/>
    </cofactor>
    <text evidence="9">Binds 2 copper ions per subunit.</text>
</comment>
<evidence type="ECO:0000313" key="15">
    <source>
        <dbReference type="EMBL" id="KAF3451519.1"/>
    </source>
</evidence>
<proteinExistence type="inferred from homology"/>
<dbReference type="InterPro" id="IPR050316">
    <property type="entry name" value="Tyrosinase/Hemocyanin"/>
</dbReference>
<dbReference type="PANTHER" id="PTHR11474:SF76">
    <property type="entry name" value="SHKT DOMAIN-CONTAINING PROTEIN"/>
    <property type="match status" value="1"/>
</dbReference>
<evidence type="ECO:0000313" key="16">
    <source>
        <dbReference type="Proteomes" id="UP000796880"/>
    </source>
</evidence>
<dbReference type="EMBL" id="VOIH02000003">
    <property type="protein sequence ID" value="KAF3451519.1"/>
    <property type="molecule type" value="Genomic_DNA"/>
</dbReference>
<feature type="cross-link" description="2'-(S-cysteinyl)-histidine (Cys-His)" evidence="11">
    <location>
        <begin position="186"/>
        <end position="203"/>
    </location>
</feature>
<dbReference type="GO" id="GO:0004097">
    <property type="term" value="F:catechol oxidase activity"/>
    <property type="evidence" value="ECO:0007669"/>
    <property type="project" value="InterPro"/>
</dbReference>
<evidence type="ECO:0000256" key="6">
    <source>
        <dbReference type="ARBA" id="ARBA00023008"/>
    </source>
</evidence>
<dbReference type="InterPro" id="IPR008922">
    <property type="entry name" value="Di-copper_centre_dom_sf"/>
</dbReference>
<sequence>MATLSPHTPTPPPTTTTTTTATAKSFSPFFQTKSEITVLRKPNHCFARRPVSCKATNGDQNDNHSPLSKVDRRNVLLGLGGLYGVAGLGSDPFAFAEPVAPDLSNCGAAEFPGGAEPTNCCPQPSSKIIDFKLPTPANKLRLRPAAHAVDNEYTAKYKKALDLMKALPESDPRSFNQQANVHCAYCNGAYHQVGFPNLGYQVHGSWLFFPFHRYYLYFFEKILGKLIDDPDFAMPFWNWDSPDGMQMPSIYADAKSPLYDELRNANHQPPTLLDLDYNGRDIASSKQDQISSNLTIMYRQMVSNGKTPSLFFGSSFRAGDDDENGVQGSVENIPHGPVHIWCGDNTQPNFEDMGNFYSAGRDPIFYAHHSNVDRMWSIWKTLGGRRQDFADPDWLNASFLFYDENAQLVRVKVKDCLNTKKLGYDYQDVDIPWLKSKPTPRRSSLGKLKNAFKSLAVAHAAEGPKVEFPLVLESVIKLAVARPKKSRSKKEKEEEEEVLVIENIVFDKNVPVKFDVYINDEDDLPSGPDKSEFAGSFVNVPHKHGHGKKTKTSLKLGLTDLLEDLDADDDETVIVTLIPRFGKGNVKIGGIKIKFAS</sequence>
<dbReference type="Pfam" id="PF12142">
    <property type="entry name" value="PPO1_DWL"/>
    <property type="match status" value="1"/>
</dbReference>
<feature type="binding site" evidence="9">
    <location>
        <position position="212"/>
    </location>
    <ligand>
        <name>Cu cation</name>
        <dbReference type="ChEBI" id="CHEBI:23378"/>
        <label>A</label>
    </ligand>
</feature>
<dbReference type="PROSITE" id="PS00497">
    <property type="entry name" value="TYROSINASE_1"/>
    <property type="match status" value="1"/>
</dbReference>
<evidence type="ECO:0000259" key="13">
    <source>
        <dbReference type="PROSITE" id="PS00497"/>
    </source>
</evidence>
<gene>
    <name evidence="15" type="ORF">FNV43_RR07614</name>
</gene>
<evidence type="ECO:0000256" key="8">
    <source>
        <dbReference type="ARBA" id="ARBA00023157"/>
    </source>
</evidence>
<comment type="similarity">
    <text evidence="2">Belongs to the tyrosinase family.</text>
</comment>
<dbReference type="Pfam" id="PF00264">
    <property type="entry name" value="Tyrosinase"/>
    <property type="match status" value="1"/>
</dbReference>
<dbReference type="GO" id="GO:0009543">
    <property type="term" value="C:chloroplast thylakoid lumen"/>
    <property type="evidence" value="ECO:0007669"/>
    <property type="project" value="UniProtKB-SubCell"/>
</dbReference>
<feature type="domain" description="Tyrosinase copper-binding" evidence="14">
    <location>
        <begin position="362"/>
        <end position="373"/>
    </location>
</feature>
<organism evidence="15 16">
    <name type="scientific">Rhamnella rubrinervis</name>
    <dbReference type="NCBI Taxonomy" id="2594499"/>
    <lineage>
        <taxon>Eukaryota</taxon>
        <taxon>Viridiplantae</taxon>
        <taxon>Streptophyta</taxon>
        <taxon>Embryophyta</taxon>
        <taxon>Tracheophyta</taxon>
        <taxon>Spermatophyta</taxon>
        <taxon>Magnoliopsida</taxon>
        <taxon>eudicotyledons</taxon>
        <taxon>Gunneridae</taxon>
        <taxon>Pentapetalae</taxon>
        <taxon>rosids</taxon>
        <taxon>fabids</taxon>
        <taxon>Rosales</taxon>
        <taxon>Rhamnaceae</taxon>
        <taxon>rhamnoid group</taxon>
        <taxon>Rhamneae</taxon>
        <taxon>Rhamnella</taxon>
    </lineage>
</organism>
<reference evidence="15" key="1">
    <citation type="submission" date="2020-03" db="EMBL/GenBank/DDBJ databases">
        <title>A high-quality chromosome-level genome assembly of a woody plant with both climbing and erect habits, Rhamnella rubrinervis.</title>
        <authorList>
            <person name="Lu Z."/>
            <person name="Yang Y."/>
            <person name="Zhu X."/>
            <person name="Sun Y."/>
        </authorList>
    </citation>
    <scope>NUCLEOTIDE SEQUENCE</scope>
    <source>
        <strain evidence="15">BYM</strain>
        <tissue evidence="15">Leaf</tissue>
    </source>
</reference>
<evidence type="ECO:0000256" key="7">
    <source>
        <dbReference type="ARBA" id="ARBA00023078"/>
    </source>
</evidence>
<dbReference type="OrthoDB" id="6132182at2759"/>
<dbReference type="Proteomes" id="UP000796880">
    <property type="component" value="Unassembled WGS sequence"/>
</dbReference>
<dbReference type="SUPFAM" id="SSF48056">
    <property type="entry name" value="Di-copper centre-containing domain"/>
    <property type="match status" value="1"/>
</dbReference>
<feature type="domain" description="Tyrosinase copper-binding" evidence="13">
    <location>
        <begin position="203"/>
        <end position="220"/>
    </location>
</feature>
<keyword evidence="3 9" id="KW-0479">Metal-binding</keyword>
<evidence type="ECO:0000256" key="10">
    <source>
        <dbReference type="PIRSR" id="PIRSR000290-2"/>
    </source>
</evidence>
<dbReference type="Pfam" id="PF12143">
    <property type="entry name" value="PPO1_KFDV"/>
    <property type="match status" value="1"/>
</dbReference>
<feature type="region of interest" description="Disordered" evidence="12">
    <location>
        <begin position="1"/>
        <end position="20"/>
    </location>
</feature>
<keyword evidence="8 10" id="KW-1015">Disulfide bond</keyword>
<dbReference type="PRINTS" id="PR00092">
    <property type="entry name" value="TYROSINASE"/>
</dbReference>
<dbReference type="GO" id="GO:0046872">
    <property type="term" value="F:metal ion binding"/>
    <property type="evidence" value="ECO:0007669"/>
    <property type="project" value="UniProtKB-KW"/>
</dbReference>
<keyword evidence="4" id="KW-0883">Thioether bond</keyword>
<comment type="caution">
    <text evidence="15">The sequence shown here is derived from an EMBL/GenBank/DDBJ whole genome shotgun (WGS) entry which is preliminary data.</text>
</comment>
<protein>
    <recommendedName>
        <fullName evidence="13 14">Tyrosinase copper-binding domain-containing protein</fullName>
    </recommendedName>
</protein>
<keyword evidence="5" id="KW-0560">Oxidoreductase</keyword>
<feature type="disulfide bond" evidence="10">
    <location>
        <begin position="120"/>
        <end position="183"/>
    </location>
</feature>
<dbReference type="Gene3D" id="1.10.1280.10">
    <property type="entry name" value="Di-copper center containing domain from catechol oxidase"/>
    <property type="match status" value="1"/>
</dbReference>
<evidence type="ECO:0000259" key="14">
    <source>
        <dbReference type="PROSITE" id="PS00498"/>
    </source>
</evidence>
<accession>A0A8K0MMK9</accession>
<evidence type="ECO:0000256" key="5">
    <source>
        <dbReference type="ARBA" id="ARBA00023002"/>
    </source>
</evidence>
<feature type="binding site" evidence="9">
    <location>
        <position position="369"/>
    </location>
    <ligand>
        <name>Cu cation</name>
        <dbReference type="ChEBI" id="CHEBI:23378"/>
        <label>B</label>
    </ligand>
</feature>
<evidence type="ECO:0000256" key="12">
    <source>
        <dbReference type="SAM" id="MobiDB-lite"/>
    </source>
</evidence>
<feature type="binding site" evidence="9">
    <location>
        <position position="339"/>
    </location>
    <ligand>
        <name>Cu cation</name>
        <dbReference type="ChEBI" id="CHEBI:23378"/>
        <label>B</label>
    </ligand>
</feature>
<keyword evidence="6 9" id="KW-0186">Copper</keyword>
<dbReference type="PANTHER" id="PTHR11474">
    <property type="entry name" value="TYROSINASE FAMILY MEMBER"/>
    <property type="match status" value="1"/>
</dbReference>
<name>A0A8K0MMK9_9ROSA</name>
<evidence type="ECO:0000256" key="11">
    <source>
        <dbReference type="PIRSR" id="PIRSR000290-3"/>
    </source>
</evidence>
<feature type="disulfide bond" evidence="10">
    <location>
        <begin position="106"/>
        <end position="121"/>
    </location>
</feature>
<dbReference type="GO" id="GO:0046148">
    <property type="term" value="P:pigment biosynthetic process"/>
    <property type="evidence" value="ECO:0007669"/>
    <property type="project" value="InterPro"/>
</dbReference>
<evidence type="ECO:0000256" key="1">
    <source>
        <dbReference type="ARBA" id="ARBA00004456"/>
    </source>
</evidence>
<dbReference type="PROSITE" id="PS00498">
    <property type="entry name" value="TYROSINASE_2"/>
    <property type="match status" value="1"/>
</dbReference>
<dbReference type="AlphaFoldDB" id="A0A8K0MMK9"/>
<feature type="binding site" evidence="9">
    <location>
        <position position="182"/>
    </location>
    <ligand>
        <name>Cu cation</name>
        <dbReference type="ChEBI" id="CHEBI:23378"/>
        <label>A</label>
    </ligand>
</feature>
<keyword evidence="7" id="KW-0793">Thylakoid</keyword>
<dbReference type="InterPro" id="IPR016213">
    <property type="entry name" value="Polyphenol_oxidase"/>
</dbReference>
<comment type="subcellular location">
    <subcellularLocation>
        <location evidence="1">Plastid</location>
        <location evidence="1">Chloroplast thylakoid lumen</location>
    </subcellularLocation>
</comment>
<dbReference type="PIRSF" id="PIRSF000290">
    <property type="entry name" value="PPO_plant"/>
    <property type="match status" value="1"/>
</dbReference>
<evidence type="ECO:0000256" key="9">
    <source>
        <dbReference type="PIRSR" id="PIRSR000290-1"/>
    </source>
</evidence>
<dbReference type="InterPro" id="IPR002227">
    <property type="entry name" value="Tyrosinase_Cu-bd"/>
</dbReference>
<feature type="binding site" evidence="9">
    <location>
        <position position="203"/>
    </location>
    <ligand>
        <name>Cu cation</name>
        <dbReference type="ChEBI" id="CHEBI:23378"/>
        <label>A</label>
    </ligand>
</feature>